<keyword evidence="1" id="KW-0812">Transmembrane</keyword>
<evidence type="ECO:0000313" key="3">
    <source>
        <dbReference type="Proteomes" id="UP000027981"/>
    </source>
</evidence>
<dbReference type="GeneID" id="24841657"/>
<feature type="transmembrane region" description="Helical" evidence="1">
    <location>
        <begin position="6"/>
        <end position="25"/>
    </location>
</feature>
<name>A0A075LSL6_9EURY</name>
<accession>A0A075LSL6</accession>
<keyword evidence="1" id="KW-0472">Membrane</keyword>
<reference evidence="3" key="1">
    <citation type="submission" date="2013-06" db="EMBL/GenBank/DDBJ databases">
        <title>Complete Genome Sequence of Hyperthermophilic Palaeococcus pacificus DY20341T, Isolated from a Deep-Sea Hydrothermal Sediments.</title>
        <authorList>
            <person name="Zeng X."/>
            <person name="Shao Z."/>
        </authorList>
    </citation>
    <scope>NUCLEOTIDE SEQUENCE [LARGE SCALE GENOMIC DNA]</scope>
    <source>
        <strain evidence="3">DY20341</strain>
    </source>
</reference>
<organism evidence="2 3">
    <name type="scientific">Palaeococcus pacificus DY20341</name>
    <dbReference type="NCBI Taxonomy" id="1343739"/>
    <lineage>
        <taxon>Archaea</taxon>
        <taxon>Methanobacteriati</taxon>
        <taxon>Methanobacteriota</taxon>
        <taxon>Thermococci</taxon>
        <taxon>Thermococcales</taxon>
        <taxon>Thermococcaceae</taxon>
        <taxon>Palaeococcus</taxon>
    </lineage>
</organism>
<feature type="transmembrane region" description="Helical" evidence="1">
    <location>
        <begin position="66"/>
        <end position="85"/>
    </location>
</feature>
<feature type="transmembrane region" description="Helical" evidence="1">
    <location>
        <begin position="97"/>
        <end position="117"/>
    </location>
</feature>
<dbReference type="Proteomes" id="UP000027981">
    <property type="component" value="Chromosome"/>
</dbReference>
<dbReference type="OrthoDB" id="101069at2157"/>
<dbReference type="KEGG" id="ppac:PAP_02645"/>
<protein>
    <recommendedName>
        <fullName evidence="4">Cytochrome b561 domain-containing protein</fullName>
    </recommendedName>
</protein>
<reference evidence="2 3" key="2">
    <citation type="journal article" date="2015" name="Genome Announc.">
        <title>Complete Genome Sequence of Hyperthermophilic Piezophilic Archaeon Palaeococcus pacificus DY20341T, Isolated from Deep-Sea Hydrothermal Sediments.</title>
        <authorList>
            <person name="Zeng X."/>
            <person name="Jebbar M."/>
            <person name="Shao Z."/>
        </authorList>
    </citation>
    <scope>NUCLEOTIDE SEQUENCE [LARGE SCALE GENOMIC DNA]</scope>
    <source>
        <strain evidence="2 3">DY20341</strain>
    </source>
</reference>
<keyword evidence="3" id="KW-1185">Reference proteome</keyword>
<dbReference type="AlphaFoldDB" id="A0A075LSL6"/>
<keyword evidence="1" id="KW-1133">Transmembrane helix</keyword>
<evidence type="ECO:0000256" key="1">
    <source>
        <dbReference type="SAM" id="Phobius"/>
    </source>
</evidence>
<feature type="transmembrane region" description="Helical" evidence="1">
    <location>
        <begin position="37"/>
        <end position="54"/>
    </location>
</feature>
<dbReference type="STRING" id="1343739.PAP_02645"/>
<dbReference type="eggNOG" id="arCOG14974">
    <property type="taxonomic scope" value="Archaea"/>
</dbReference>
<evidence type="ECO:0000313" key="2">
    <source>
        <dbReference type="EMBL" id="AIF68957.1"/>
    </source>
</evidence>
<evidence type="ECO:0008006" key="4">
    <source>
        <dbReference type="Google" id="ProtNLM"/>
    </source>
</evidence>
<dbReference type="RefSeq" id="WP_048164564.1">
    <property type="nucleotide sequence ID" value="NZ_CP006019.1"/>
</dbReference>
<dbReference type="HOGENOM" id="CLU_2079545_0_0_2"/>
<sequence length="118" mass="13198">MVAPYQIHAVLQILAFLFLLVAVYYAKAHNMEMHHRFIYIAVGLMTIAVIYMVYTTGGIPSLHGRIGVGVYLYVLVTAFSGKLFLRGKIARRQHRALAIGALILLALQILSALYTFVF</sequence>
<gene>
    <name evidence="2" type="ORF">PAP_02645</name>
</gene>
<proteinExistence type="predicted"/>
<dbReference type="EMBL" id="CP006019">
    <property type="protein sequence ID" value="AIF68957.1"/>
    <property type="molecule type" value="Genomic_DNA"/>
</dbReference>